<keyword evidence="8 11" id="KW-0067">ATP-binding</keyword>
<evidence type="ECO:0000256" key="1">
    <source>
        <dbReference type="ARBA" id="ARBA00001946"/>
    </source>
</evidence>
<accession>A0A7I4ECL0</accession>
<dbReference type="NCBIfam" id="TIGR00174">
    <property type="entry name" value="miaA"/>
    <property type="match status" value="1"/>
</dbReference>
<dbReference type="PANTHER" id="PTHR11088:SF60">
    <property type="entry name" value="TRNA DIMETHYLALLYLTRANSFERASE"/>
    <property type="match status" value="1"/>
</dbReference>
<dbReference type="GO" id="GO:0052381">
    <property type="term" value="F:tRNA dimethylallyltransferase activity"/>
    <property type="evidence" value="ECO:0000318"/>
    <property type="project" value="GO_Central"/>
</dbReference>
<dbReference type="SUPFAM" id="SSF52540">
    <property type="entry name" value="P-loop containing nucleoside triphosphate hydrolases"/>
    <property type="match status" value="1"/>
</dbReference>
<evidence type="ECO:0000256" key="7">
    <source>
        <dbReference type="ARBA" id="ARBA00022741"/>
    </source>
</evidence>
<dbReference type="EC" id="2.5.1.75" evidence="3"/>
<proteinExistence type="inferred from homology"/>
<dbReference type="FunCoup" id="A0A7I4ECL0">
    <property type="interactions" value="378"/>
</dbReference>
<dbReference type="Gramene" id="Pp3c6_21360V3.4">
    <property type="protein sequence ID" value="Pp3c6_21360V3.4"/>
    <property type="gene ID" value="Pp3c6_21360"/>
</dbReference>
<name>A0A7I4ECL0_PHYPA</name>
<keyword evidence="6" id="KW-0203">Cytokinin biosynthesis</keyword>
<comment type="similarity">
    <text evidence="2 11">Belongs to the IPP transferase family.</text>
</comment>
<evidence type="ECO:0000256" key="6">
    <source>
        <dbReference type="ARBA" id="ARBA00022712"/>
    </source>
</evidence>
<dbReference type="KEGG" id="ppp:112283187"/>
<dbReference type="InterPro" id="IPR027417">
    <property type="entry name" value="P-loop_NTPase"/>
</dbReference>
<reference evidence="12 13" key="2">
    <citation type="journal article" date="2018" name="Plant J.">
        <title>The Physcomitrella patens chromosome-scale assembly reveals moss genome structure and evolution.</title>
        <authorList>
            <person name="Lang D."/>
            <person name="Ullrich K.K."/>
            <person name="Murat F."/>
            <person name="Fuchs J."/>
            <person name="Jenkins J."/>
            <person name="Haas F.B."/>
            <person name="Piednoel M."/>
            <person name="Gundlach H."/>
            <person name="Van Bel M."/>
            <person name="Meyberg R."/>
            <person name="Vives C."/>
            <person name="Morata J."/>
            <person name="Symeonidi A."/>
            <person name="Hiss M."/>
            <person name="Muchero W."/>
            <person name="Kamisugi Y."/>
            <person name="Saleh O."/>
            <person name="Blanc G."/>
            <person name="Decker E.L."/>
            <person name="van Gessel N."/>
            <person name="Grimwood J."/>
            <person name="Hayes R.D."/>
            <person name="Graham S.W."/>
            <person name="Gunter L.E."/>
            <person name="McDaniel S.F."/>
            <person name="Hoernstein S.N.W."/>
            <person name="Larsson A."/>
            <person name="Li F.W."/>
            <person name="Perroud P.F."/>
            <person name="Phillips J."/>
            <person name="Ranjan P."/>
            <person name="Rokshar D.S."/>
            <person name="Rothfels C.J."/>
            <person name="Schneider L."/>
            <person name="Shu S."/>
            <person name="Stevenson D.W."/>
            <person name="Thummler F."/>
            <person name="Tillich M."/>
            <person name="Villarreal Aguilar J.C."/>
            <person name="Widiez T."/>
            <person name="Wong G.K."/>
            <person name="Wymore A."/>
            <person name="Zhang Y."/>
            <person name="Zimmer A.D."/>
            <person name="Quatrano R.S."/>
            <person name="Mayer K.F.X."/>
            <person name="Goodstein D."/>
            <person name="Casacuberta J.M."/>
            <person name="Vandepoele K."/>
            <person name="Reski R."/>
            <person name="Cuming A.C."/>
            <person name="Tuskan G.A."/>
            <person name="Maumus F."/>
            <person name="Salse J."/>
            <person name="Schmutz J."/>
            <person name="Rensing S.A."/>
        </authorList>
    </citation>
    <scope>NUCLEOTIDE SEQUENCE [LARGE SCALE GENOMIC DNA]</scope>
    <source>
        <strain evidence="12 13">cv. Gransden 2004</strain>
    </source>
</reference>
<evidence type="ECO:0000256" key="10">
    <source>
        <dbReference type="ARBA" id="ARBA00049563"/>
    </source>
</evidence>
<dbReference type="PANTHER" id="PTHR11088">
    <property type="entry name" value="TRNA DIMETHYLALLYLTRANSFERASE"/>
    <property type="match status" value="1"/>
</dbReference>
<dbReference type="AlphaFoldDB" id="A0A7I4ECL0"/>
<evidence type="ECO:0000256" key="2">
    <source>
        <dbReference type="ARBA" id="ARBA00005842"/>
    </source>
</evidence>
<keyword evidence="7 11" id="KW-0547">Nucleotide-binding</keyword>
<dbReference type="EMBL" id="ABEU02000006">
    <property type="status" value="NOT_ANNOTATED_CDS"/>
    <property type="molecule type" value="Genomic_DNA"/>
</dbReference>
<dbReference type="RefSeq" id="XP_024377378.1">
    <property type="nucleotide sequence ID" value="XM_024521610.2"/>
</dbReference>
<comment type="catalytic activity">
    <reaction evidence="10">
        <text>adenosine(37) in tRNA + dimethylallyl diphosphate = N(6)-dimethylallyladenosine(37) in tRNA + diphosphate</text>
        <dbReference type="Rhea" id="RHEA:26482"/>
        <dbReference type="Rhea" id="RHEA-COMP:10162"/>
        <dbReference type="Rhea" id="RHEA-COMP:10375"/>
        <dbReference type="ChEBI" id="CHEBI:33019"/>
        <dbReference type="ChEBI" id="CHEBI:57623"/>
        <dbReference type="ChEBI" id="CHEBI:74411"/>
        <dbReference type="ChEBI" id="CHEBI:74415"/>
        <dbReference type="EC" id="2.5.1.75"/>
    </reaction>
</comment>
<dbReference type="InterPro" id="IPR018022">
    <property type="entry name" value="IPT"/>
</dbReference>
<keyword evidence="13" id="KW-1185">Reference proteome</keyword>
<dbReference type="Gene3D" id="3.40.50.300">
    <property type="entry name" value="P-loop containing nucleotide triphosphate hydrolases"/>
    <property type="match status" value="1"/>
</dbReference>
<reference evidence="12 13" key="1">
    <citation type="journal article" date="2008" name="Science">
        <title>The Physcomitrella genome reveals evolutionary insights into the conquest of land by plants.</title>
        <authorList>
            <person name="Rensing S."/>
            <person name="Lang D."/>
            <person name="Zimmer A."/>
            <person name="Terry A."/>
            <person name="Salamov A."/>
            <person name="Shapiro H."/>
            <person name="Nishiyama T."/>
            <person name="Perroud P.-F."/>
            <person name="Lindquist E."/>
            <person name="Kamisugi Y."/>
            <person name="Tanahashi T."/>
            <person name="Sakakibara K."/>
            <person name="Fujita T."/>
            <person name="Oishi K."/>
            <person name="Shin-I T."/>
            <person name="Kuroki Y."/>
            <person name="Toyoda A."/>
            <person name="Suzuki Y."/>
            <person name="Hashimoto A."/>
            <person name="Yamaguchi K."/>
            <person name="Sugano A."/>
            <person name="Kohara Y."/>
            <person name="Fujiyama A."/>
            <person name="Anterola A."/>
            <person name="Aoki S."/>
            <person name="Ashton N."/>
            <person name="Barbazuk W.B."/>
            <person name="Barker E."/>
            <person name="Bennetzen J."/>
            <person name="Bezanilla M."/>
            <person name="Blankenship R."/>
            <person name="Cho S.H."/>
            <person name="Dutcher S."/>
            <person name="Estelle M."/>
            <person name="Fawcett J.A."/>
            <person name="Gundlach H."/>
            <person name="Hanada K."/>
            <person name="Heyl A."/>
            <person name="Hicks K.A."/>
            <person name="Hugh J."/>
            <person name="Lohr M."/>
            <person name="Mayer K."/>
            <person name="Melkozernov A."/>
            <person name="Murata T."/>
            <person name="Nelson D."/>
            <person name="Pils B."/>
            <person name="Prigge M."/>
            <person name="Reiss B."/>
            <person name="Renner T."/>
            <person name="Rombauts S."/>
            <person name="Rushton P."/>
            <person name="Sanderfoot A."/>
            <person name="Schween G."/>
            <person name="Shiu S.-H."/>
            <person name="Stueber K."/>
            <person name="Theodoulou F.L."/>
            <person name="Tu H."/>
            <person name="Van de Peer Y."/>
            <person name="Verrier P.J."/>
            <person name="Waters E."/>
            <person name="Wood A."/>
            <person name="Yang L."/>
            <person name="Cove D."/>
            <person name="Cuming A."/>
            <person name="Hasebe M."/>
            <person name="Lucas S."/>
            <person name="Mishler D.B."/>
            <person name="Reski R."/>
            <person name="Grigoriev I."/>
            <person name="Quatrano R.S."/>
            <person name="Boore J.L."/>
        </authorList>
    </citation>
    <scope>NUCLEOTIDE SEQUENCE [LARGE SCALE GENOMIC DNA]</scope>
    <source>
        <strain evidence="12 13">cv. Gransden 2004</strain>
    </source>
</reference>
<reference evidence="12" key="3">
    <citation type="submission" date="2020-12" db="UniProtKB">
        <authorList>
            <consortium name="EnsemblPlants"/>
        </authorList>
    </citation>
    <scope>IDENTIFICATION</scope>
</reference>
<keyword evidence="5" id="KW-0819">tRNA processing</keyword>
<evidence type="ECO:0000313" key="12">
    <source>
        <dbReference type="EnsemblPlants" id="Pp3c6_21360V3.4"/>
    </source>
</evidence>
<evidence type="ECO:0000256" key="11">
    <source>
        <dbReference type="RuleBase" id="RU003785"/>
    </source>
</evidence>
<keyword evidence="9" id="KW-0460">Magnesium</keyword>
<dbReference type="InterPro" id="IPR039657">
    <property type="entry name" value="Dimethylallyltransferase"/>
</dbReference>
<comment type="cofactor">
    <cofactor evidence="1">
        <name>Mg(2+)</name>
        <dbReference type="ChEBI" id="CHEBI:18420"/>
    </cofactor>
</comment>
<dbReference type="Pfam" id="PF01715">
    <property type="entry name" value="IPPT"/>
    <property type="match status" value="1"/>
</dbReference>
<evidence type="ECO:0000256" key="3">
    <source>
        <dbReference type="ARBA" id="ARBA00012665"/>
    </source>
</evidence>
<dbReference type="EnsemblPlants" id="Pp3c6_21360V3.4">
    <property type="protein sequence ID" value="Pp3c6_21360V3.4"/>
    <property type="gene ID" value="Pp3c6_21360"/>
</dbReference>
<evidence type="ECO:0000256" key="4">
    <source>
        <dbReference type="ARBA" id="ARBA00022679"/>
    </source>
</evidence>
<dbReference type="GO" id="GO:0009691">
    <property type="term" value="P:cytokinin biosynthetic process"/>
    <property type="evidence" value="ECO:0000318"/>
    <property type="project" value="GO_Central"/>
</dbReference>
<dbReference type="HAMAP" id="MF_00185">
    <property type="entry name" value="IPP_trans"/>
    <property type="match status" value="1"/>
</dbReference>
<dbReference type="Proteomes" id="UP000006727">
    <property type="component" value="Chromosome 6"/>
</dbReference>
<dbReference type="OrthoDB" id="775260at2759"/>
<dbReference type="GeneID" id="112283187"/>
<gene>
    <name evidence="12" type="primary">LOC112283187</name>
</gene>
<organism evidence="12 13">
    <name type="scientific">Physcomitrium patens</name>
    <name type="common">Spreading-leaved earth moss</name>
    <name type="synonym">Physcomitrella patens</name>
    <dbReference type="NCBI Taxonomy" id="3218"/>
    <lineage>
        <taxon>Eukaryota</taxon>
        <taxon>Viridiplantae</taxon>
        <taxon>Streptophyta</taxon>
        <taxon>Embryophyta</taxon>
        <taxon>Bryophyta</taxon>
        <taxon>Bryophytina</taxon>
        <taxon>Bryopsida</taxon>
        <taxon>Funariidae</taxon>
        <taxon>Funariales</taxon>
        <taxon>Funariaceae</taxon>
        <taxon>Physcomitrium</taxon>
    </lineage>
</organism>
<evidence type="ECO:0000256" key="5">
    <source>
        <dbReference type="ARBA" id="ARBA00022694"/>
    </source>
</evidence>
<dbReference type="GO" id="GO:0005524">
    <property type="term" value="F:ATP binding"/>
    <property type="evidence" value="ECO:0007669"/>
    <property type="project" value="UniProtKB-KW"/>
</dbReference>
<keyword evidence="4 11" id="KW-0808">Transferase</keyword>
<evidence type="ECO:0000256" key="9">
    <source>
        <dbReference type="ARBA" id="ARBA00022842"/>
    </source>
</evidence>
<sequence>MLCLFWLLGEGIKASPHAGGEGEEKGHNWEHASCSSGCLSGEGNYMWTQRAACPCLSSRSGESVAGGNGLQQCKDLWTPKLGMVRRVELRQSKKLVVRAKLAVGDESRQTQFLKEGVETNTRNVKCLEFAGGPDNLDGSPTKAFSRGTQKGRVVVIAGPTAVGKSRIAIALAKQLGGEIISADSIQVYKGMNVGSAKTPLIERQGVPHHLLDMVCPTEEYSASRFLEDARAATDRVLDRGRVPIIVGGTCTYLRWFMNGNAGAPKATSEVGATIDGDIRRLIGRPGSWETAVHRLAQAGDLTTTNSLARNPTNANMLRRAIEVVTPWGAFHNLYTCMLNHMDGSEWDYDYDFQCYFLYQHRAELYHWIDLRCEQMLADPRGLLQEASWLLDLGLMPDSSSASRGIGYQEAMEFLMECRKAGGMATEKRVLEFLSAFQHVSRSLVKKQLTWFRSDQHSDVKQFHWIDASQSTEKILEAMRKEYWRPPGYPSELRGSDDRKHASYKEGKVLKYYKVENRIFTNSAAIANVLKWVKQTQVDRRFQQNVVRF</sequence>
<protein>
    <recommendedName>
        <fullName evidence="3">tRNA dimethylallyltransferase</fullName>
        <ecNumber evidence="3">2.5.1.75</ecNumber>
    </recommendedName>
</protein>
<evidence type="ECO:0000313" key="13">
    <source>
        <dbReference type="Proteomes" id="UP000006727"/>
    </source>
</evidence>
<dbReference type="GO" id="GO:0006400">
    <property type="term" value="P:tRNA modification"/>
    <property type="evidence" value="ECO:0000318"/>
    <property type="project" value="GO_Central"/>
</dbReference>
<dbReference type="InParanoid" id="A0A7I4ECL0"/>
<evidence type="ECO:0000256" key="8">
    <source>
        <dbReference type="ARBA" id="ARBA00022840"/>
    </source>
</evidence>